<comment type="caution">
    <text evidence="2">The sequence shown here is derived from an EMBL/GenBank/DDBJ whole genome shotgun (WGS) entry which is preliminary data.</text>
</comment>
<gene>
    <name evidence="2" type="ORF">J2X07_003936</name>
</gene>
<feature type="domain" description="VOC" evidence="1">
    <location>
        <begin position="2"/>
        <end position="114"/>
    </location>
</feature>
<dbReference type="GO" id="GO:0004462">
    <property type="term" value="F:lactoylglutathione lyase activity"/>
    <property type="evidence" value="ECO:0007669"/>
    <property type="project" value="UniProtKB-EC"/>
</dbReference>
<dbReference type="PANTHER" id="PTHR36113:SF1">
    <property type="entry name" value="GLYOXALASE_BLEOMYCIN RESISTANCE PROTEIN_DIOXYGENASE"/>
    <property type="match status" value="1"/>
</dbReference>
<reference evidence="2 3" key="1">
    <citation type="submission" date="2023-07" db="EMBL/GenBank/DDBJ databases">
        <title>Sorghum-associated microbial communities from plants grown in Nebraska, USA.</title>
        <authorList>
            <person name="Schachtman D."/>
        </authorList>
    </citation>
    <scope>NUCLEOTIDE SEQUENCE [LARGE SCALE GENOMIC DNA]</scope>
    <source>
        <strain evidence="2 3">BE211</strain>
    </source>
</reference>
<dbReference type="Pfam" id="PF13669">
    <property type="entry name" value="Glyoxalase_4"/>
    <property type="match status" value="1"/>
</dbReference>
<evidence type="ECO:0000313" key="2">
    <source>
        <dbReference type="EMBL" id="MDR7074921.1"/>
    </source>
</evidence>
<protein>
    <submittedName>
        <fullName evidence="2">Lactoylglutathione lyase</fullName>
        <ecNumber evidence="2">4.4.1.5</ecNumber>
    </submittedName>
</protein>
<dbReference type="InterPro" id="IPR051332">
    <property type="entry name" value="Fosfomycin_Res_Enzymes"/>
</dbReference>
<organism evidence="2 3">
    <name type="scientific">Fictibacillus barbaricus</name>
    <dbReference type="NCBI Taxonomy" id="182136"/>
    <lineage>
        <taxon>Bacteria</taxon>
        <taxon>Bacillati</taxon>
        <taxon>Bacillota</taxon>
        <taxon>Bacilli</taxon>
        <taxon>Bacillales</taxon>
        <taxon>Fictibacillaceae</taxon>
        <taxon>Fictibacillus</taxon>
    </lineage>
</organism>
<dbReference type="EMBL" id="JAVDWA010000013">
    <property type="protein sequence ID" value="MDR7074921.1"/>
    <property type="molecule type" value="Genomic_DNA"/>
</dbReference>
<dbReference type="Proteomes" id="UP001258181">
    <property type="component" value="Unassembled WGS sequence"/>
</dbReference>
<dbReference type="InterPro" id="IPR029068">
    <property type="entry name" value="Glyas_Bleomycin-R_OHBP_Dase"/>
</dbReference>
<evidence type="ECO:0000313" key="3">
    <source>
        <dbReference type="Proteomes" id="UP001258181"/>
    </source>
</evidence>
<proteinExistence type="predicted"/>
<dbReference type="PANTHER" id="PTHR36113">
    <property type="entry name" value="LYASE, PUTATIVE-RELATED-RELATED"/>
    <property type="match status" value="1"/>
</dbReference>
<evidence type="ECO:0000259" key="1">
    <source>
        <dbReference type="PROSITE" id="PS51819"/>
    </source>
</evidence>
<dbReference type="EC" id="4.4.1.5" evidence="2"/>
<dbReference type="SUPFAM" id="SSF54593">
    <property type="entry name" value="Glyoxalase/Bleomycin resistance protein/Dihydroxybiphenyl dioxygenase"/>
    <property type="match status" value="1"/>
</dbReference>
<keyword evidence="3" id="KW-1185">Reference proteome</keyword>
<dbReference type="CDD" id="cd06587">
    <property type="entry name" value="VOC"/>
    <property type="match status" value="1"/>
</dbReference>
<name>A0ABU1U641_9BACL</name>
<dbReference type="Gene3D" id="3.10.180.10">
    <property type="entry name" value="2,3-Dihydroxybiphenyl 1,2-Dioxygenase, domain 1"/>
    <property type="match status" value="1"/>
</dbReference>
<dbReference type="RefSeq" id="WP_310262692.1">
    <property type="nucleotide sequence ID" value="NZ_JAVDWA010000013.1"/>
</dbReference>
<sequence length="115" mass="13313">MMLHHIGMYVENLERSVAFYEKIVTIQSMEKLNWNDTKLLFIKGEGFQLELIQDAHEVTKGAHIAFTVMSIEEKIRELQYQGLSPSEGPYQVENGWKTVFYEGPDGEEIEFIELG</sequence>
<dbReference type="PROSITE" id="PS51819">
    <property type="entry name" value="VOC"/>
    <property type="match status" value="1"/>
</dbReference>
<dbReference type="InterPro" id="IPR037523">
    <property type="entry name" value="VOC_core"/>
</dbReference>
<keyword evidence="2" id="KW-0456">Lyase</keyword>
<accession>A0ABU1U641</accession>